<dbReference type="AlphaFoldDB" id="X0WB72"/>
<proteinExistence type="predicted"/>
<evidence type="ECO:0000313" key="2">
    <source>
        <dbReference type="EMBL" id="GAG21833.1"/>
    </source>
</evidence>
<reference evidence="2" key="1">
    <citation type="journal article" date="2014" name="Front. Microbiol.">
        <title>High frequency of phylogenetically diverse reductive dehalogenase-homologous genes in deep subseafloor sedimentary metagenomes.</title>
        <authorList>
            <person name="Kawai M."/>
            <person name="Futagami T."/>
            <person name="Toyoda A."/>
            <person name="Takaki Y."/>
            <person name="Nishi S."/>
            <person name="Hori S."/>
            <person name="Arai W."/>
            <person name="Tsubouchi T."/>
            <person name="Morono Y."/>
            <person name="Uchiyama I."/>
            <person name="Ito T."/>
            <person name="Fujiyama A."/>
            <person name="Inagaki F."/>
            <person name="Takami H."/>
        </authorList>
    </citation>
    <scope>NUCLEOTIDE SEQUENCE</scope>
    <source>
        <strain evidence="2">Expedition CK06-06</strain>
    </source>
</reference>
<feature type="non-terminal residue" evidence="2">
    <location>
        <position position="57"/>
    </location>
</feature>
<evidence type="ECO:0000256" key="1">
    <source>
        <dbReference type="SAM" id="Phobius"/>
    </source>
</evidence>
<dbReference type="EMBL" id="BARS01038369">
    <property type="protein sequence ID" value="GAG21833.1"/>
    <property type="molecule type" value="Genomic_DNA"/>
</dbReference>
<sequence length="57" mass="5994">MAKSAIGKVPEEEPQRGFGLSTSTYIVIASMVGTGILVSPGYMMVSLKNYPVIFGLG</sequence>
<protein>
    <submittedName>
        <fullName evidence="2">Uncharacterized protein</fullName>
    </submittedName>
</protein>
<feature type="transmembrane region" description="Helical" evidence="1">
    <location>
        <begin position="25"/>
        <end position="45"/>
    </location>
</feature>
<name>X0WB72_9ZZZZ</name>
<keyword evidence="1" id="KW-1133">Transmembrane helix</keyword>
<organism evidence="2">
    <name type="scientific">marine sediment metagenome</name>
    <dbReference type="NCBI Taxonomy" id="412755"/>
    <lineage>
        <taxon>unclassified sequences</taxon>
        <taxon>metagenomes</taxon>
        <taxon>ecological metagenomes</taxon>
    </lineage>
</organism>
<comment type="caution">
    <text evidence="2">The sequence shown here is derived from an EMBL/GenBank/DDBJ whole genome shotgun (WGS) entry which is preliminary data.</text>
</comment>
<accession>X0WB72</accession>
<keyword evidence="1" id="KW-0812">Transmembrane</keyword>
<gene>
    <name evidence="2" type="ORF">S01H1_58724</name>
</gene>
<keyword evidence="1" id="KW-0472">Membrane</keyword>